<keyword evidence="1" id="KW-0732">Signal</keyword>
<dbReference type="EMBL" id="AYZR01000004">
    <property type="protein sequence ID" value="KRM94340.1"/>
    <property type="molecule type" value="Genomic_DNA"/>
</dbReference>
<sequence>MKKTTTIALVVAGLSIGIHTAATTTHASVKLANGYLNETTVFNHGYVTTKKTIKTNLYRNLNGKKVRYTIPKGSTLSVATVGYTENHGQIKTNISLNLSNTSYTFKKTFSDFNAHHGYWLKTDSMALKKDTFKLANTQNKLGGLTFEAGTGVKNLTSKTATPMFTVTDNGYLQYYSSAKIKHAKQLDGGWNFAIANVKPTNTRKIIKVRRAKNVTYLYYAKPINGLKEYKIKSGLYRLKINHMIGQNRTQKFETGEEVISLTWANYYVGGKRFYVVQEY</sequence>
<feature type="signal peptide" evidence="1">
    <location>
        <begin position="1"/>
        <end position="21"/>
    </location>
</feature>
<name>A0A0R2CX33_9LACO</name>
<evidence type="ECO:0000256" key="1">
    <source>
        <dbReference type="SAM" id="SignalP"/>
    </source>
</evidence>
<reference evidence="2 3" key="1">
    <citation type="journal article" date="2015" name="Genome Announc.">
        <title>Expanding the biotechnology potential of lactobacilli through comparative genomics of 213 strains and associated genera.</title>
        <authorList>
            <person name="Sun Z."/>
            <person name="Harris H.M."/>
            <person name="McCann A."/>
            <person name="Guo C."/>
            <person name="Argimon S."/>
            <person name="Zhang W."/>
            <person name="Yang X."/>
            <person name="Jeffery I.B."/>
            <person name="Cooney J.C."/>
            <person name="Kagawa T.F."/>
            <person name="Liu W."/>
            <person name="Song Y."/>
            <person name="Salvetti E."/>
            <person name="Wrobel A."/>
            <person name="Rasinkangas P."/>
            <person name="Parkhill J."/>
            <person name="Rea M.C."/>
            <person name="O'Sullivan O."/>
            <person name="Ritari J."/>
            <person name="Douillard F.P."/>
            <person name="Paul Ross R."/>
            <person name="Yang R."/>
            <person name="Briner A.E."/>
            <person name="Felis G.E."/>
            <person name="de Vos W.M."/>
            <person name="Barrangou R."/>
            <person name="Klaenhammer T.R."/>
            <person name="Caufield P.W."/>
            <person name="Cui Y."/>
            <person name="Zhang H."/>
            <person name="O'Toole P.W."/>
        </authorList>
    </citation>
    <scope>NUCLEOTIDE SEQUENCE [LARGE SCALE GENOMIC DNA]</scope>
    <source>
        <strain evidence="2 3">DSM 24302</strain>
    </source>
</reference>
<keyword evidence="3" id="KW-1185">Reference proteome</keyword>
<evidence type="ECO:0008006" key="4">
    <source>
        <dbReference type="Google" id="ProtNLM"/>
    </source>
</evidence>
<dbReference type="RefSeq" id="WP_056977509.1">
    <property type="nucleotide sequence ID" value="NZ_AYZR01000004.1"/>
</dbReference>
<gene>
    <name evidence="2" type="ORF">FC56_GL001294</name>
</gene>
<accession>A0A0R2CX33</accession>
<organism evidence="2 3">
    <name type="scientific">Lentilactobacillus senioris DSM 24302 = JCM 17472</name>
    <dbReference type="NCBI Taxonomy" id="1423802"/>
    <lineage>
        <taxon>Bacteria</taxon>
        <taxon>Bacillati</taxon>
        <taxon>Bacillota</taxon>
        <taxon>Bacilli</taxon>
        <taxon>Lactobacillales</taxon>
        <taxon>Lactobacillaceae</taxon>
        <taxon>Lentilactobacillus</taxon>
    </lineage>
</organism>
<evidence type="ECO:0000313" key="2">
    <source>
        <dbReference type="EMBL" id="KRM94340.1"/>
    </source>
</evidence>
<dbReference type="Proteomes" id="UP000051256">
    <property type="component" value="Unassembled WGS sequence"/>
</dbReference>
<comment type="caution">
    <text evidence="2">The sequence shown here is derived from an EMBL/GenBank/DDBJ whole genome shotgun (WGS) entry which is preliminary data.</text>
</comment>
<dbReference type="AlphaFoldDB" id="A0A0R2CX33"/>
<proteinExistence type="predicted"/>
<feature type="chain" id="PRO_5038924879" description="Surface layer protein A domain-containing protein" evidence="1">
    <location>
        <begin position="22"/>
        <end position="279"/>
    </location>
</feature>
<protein>
    <recommendedName>
        <fullName evidence="4">Surface layer protein A domain-containing protein</fullName>
    </recommendedName>
</protein>
<evidence type="ECO:0000313" key="3">
    <source>
        <dbReference type="Proteomes" id="UP000051256"/>
    </source>
</evidence>
<dbReference type="PATRIC" id="fig|1423802.4.peg.1313"/>